<feature type="region of interest" description="Disordered" evidence="1">
    <location>
        <begin position="142"/>
        <end position="167"/>
    </location>
</feature>
<evidence type="ECO:0000313" key="3">
    <source>
        <dbReference type="Proteomes" id="UP000182944"/>
    </source>
</evidence>
<dbReference type="Proteomes" id="UP000182944">
    <property type="component" value="Unassembled WGS sequence"/>
</dbReference>
<sequence length="559" mass="61339">MLVAVCLRAGGIHAWRDKRGGRWLCREMPAAVGLAAGFARGLPSRGDDIAHLPDHAKQRCLVHLLVPQLAQPCQCPPLLPERDSRVRQGAVGHLQVILAFGLQHPHAADIARIAPDQEGGQVVAPGDPGLERVGVVADVVDDKAGSGQGSPDHRQKVDQERGRMRDDRWRPALSHGLCPAGGWWLQQAAVHGAMVRAHGQGKPALKLPQRQDRRSLRVGIAALLRIGEGGSRQLIVNHPHGRADDALHDAAIVRLSRRAVIQSDAVLFAAPAQGLAPELGCIVKIELSGLAAHRPVHIQAEVFQPRSLVAGRMCQAEAHRQGGWRLQCDDQANHASREGVDGNGQIRTADRLTITLVHDDQVHDRVVDLDLLQRSRDWRRHSARARQSAFCILAHPAPGCRDRIEARDPQGHGVAHRRLQPLRRALLYDLAMNGRQTGLLLAKKVLLQQVTNDPFHRLRQARFAFPSAGLSGRQIRHETTTLPRTADQNVDLPPRQTQSSGRLICSLMTNHIMLGQWPDDVRSAPRLLPPFVRQRGDALLGDLRGLPCHAQALPRAHEC</sequence>
<dbReference type="AlphaFoldDB" id="A0A1H3CXR6"/>
<evidence type="ECO:0000256" key="1">
    <source>
        <dbReference type="SAM" id="MobiDB-lite"/>
    </source>
</evidence>
<protein>
    <submittedName>
        <fullName evidence="2">Uncharacterized protein</fullName>
    </submittedName>
</protein>
<accession>A0A1H3CXR6</accession>
<dbReference type="STRING" id="1545044.SAMN05444276_11025"/>
<keyword evidence="3" id="KW-1185">Reference proteome</keyword>
<organism evidence="2 3">
    <name type="scientific">Paracoccus sanguinis</name>
    <dbReference type="NCBI Taxonomy" id="1545044"/>
    <lineage>
        <taxon>Bacteria</taxon>
        <taxon>Pseudomonadati</taxon>
        <taxon>Pseudomonadota</taxon>
        <taxon>Alphaproteobacteria</taxon>
        <taxon>Rhodobacterales</taxon>
        <taxon>Paracoccaceae</taxon>
        <taxon>Paracoccus</taxon>
    </lineage>
</organism>
<name>A0A1H3CXR6_9RHOB</name>
<proteinExistence type="predicted"/>
<feature type="compositionally biased region" description="Basic and acidic residues" evidence="1">
    <location>
        <begin position="151"/>
        <end position="167"/>
    </location>
</feature>
<dbReference type="EMBL" id="FNNA01000010">
    <property type="protein sequence ID" value="SDX58917.1"/>
    <property type="molecule type" value="Genomic_DNA"/>
</dbReference>
<evidence type="ECO:0000313" key="2">
    <source>
        <dbReference type="EMBL" id="SDX58917.1"/>
    </source>
</evidence>
<gene>
    <name evidence="2" type="ORF">SAMN05444276_11025</name>
</gene>
<reference evidence="3" key="1">
    <citation type="submission" date="2016-10" db="EMBL/GenBank/DDBJ databases">
        <authorList>
            <person name="Varghese N."/>
            <person name="Submissions S."/>
        </authorList>
    </citation>
    <scope>NUCLEOTIDE SEQUENCE [LARGE SCALE GENOMIC DNA]</scope>
    <source>
        <strain evidence="3">DSM 29303</strain>
    </source>
</reference>